<name>A0AA36EXY8_OCTVU</name>
<dbReference type="AlphaFoldDB" id="A0AA36EXY8"/>
<evidence type="ECO:0000313" key="1">
    <source>
        <dbReference type="EMBL" id="CAI9716150.1"/>
    </source>
</evidence>
<proteinExistence type="predicted"/>
<organism evidence="1 2">
    <name type="scientific">Octopus vulgaris</name>
    <name type="common">Common octopus</name>
    <dbReference type="NCBI Taxonomy" id="6645"/>
    <lineage>
        <taxon>Eukaryota</taxon>
        <taxon>Metazoa</taxon>
        <taxon>Spiralia</taxon>
        <taxon>Lophotrochozoa</taxon>
        <taxon>Mollusca</taxon>
        <taxon>Cephalopoda</taxon>
        <taxon>Coleoidea</taxon>
        <taxon>Octopodiformes</taxon>
        <taxon>Octopoda</taxon>
        <taxon>Incirrata</taxon>
        <taxon>Octopodidae</taxon>
        <taxon>Octopus</taxon>
    </lineage>
</organism>
<dbReference type="EMBL" id="OX597814">
    <property type="protein sequence ID" value="CAI9716150.1"/>
    <property type="molecule type" value="Genomic_DNA"/>
</dbReference>
<keyword evidence="2" id="KW-1185">Reference proteome</keyword>
<sequence length="130" mass="14702">MDTKILTKDSVKGLTTHTRSKFTGFKNNTEKKILKTLTNSSSLIPLDATIAFFHATNTSWDPISKRTKTQLWFPAIIAMQETVRRAAVLAAVVRKNQHLKKNKRYLKEVSDKNAEAVDLNLLLSFSLILD</sequence>
<protein>
    <submittedName>
        <fullName evidence="1">Uncharacterized protein</fullName>
    </submittedName>
</protein>
<dbReference type="Proteomes" id="UP001162480">
    <property type="component" value="Chromosome 1"/>
</dbReference>
<reference evidence="1" key="1">
    <citation type="submission" date="2023-08" db="EMBL/GenBank/DDBJ databases">
        <authorList>
            <person name="Alioto T."/>
            <person name="Alioto T."/>
            <person name="Gomez Garrido J."/>
        </authorList>
    </citation>
    <scope>NUCLEOTIDE SEQUENCE</scope>
</reference>
<gene>
    <name evidence="1" type="ORF">OCTVUL_1B010403</name>
</gene>
<evidence type="ECO:0000313" key="2">
    <source>
        <dbReference type="Proteomes" id="UP001162480"/>
    </source>
</evidence>
<accession>A0AA36EXY8</accession>